<evidence type="ECO:0000313" key="1">
    <source>
        <dbReference type="EMBL" id="RNA07501.1"/>
    </source>
</evidence>
<proteinExistence type="predicted"/>
<gene>
    <name evidence="1" type="ORF">BpHYR1_010570</name>
</gene>
<accession>A0A3M7Q954</accession>
<keyword evidence="2" id="KW-1185">Reference proteome</keyword>
<name>A0A3M7Q954_BRAPC</name>
<dbReference type="EMBL" id="REGN01007018">
    <property type="protein sequence ID" value="RNA07501.1"/>
    <property type="molecule type" value="Genomic_DNA"/>
</dbReference>
<protein>
    <submittedName>
        <fullName evidence="1">Uncharacterized protein</fullName>
    </submittedName>
</protein>
<reference evidence="1 2" key="1">
    <citation type="journal article" date="2018" name="Sci. Rep.">
        <title>Genomic signatures of local adaptation to the degree of environmental predictability in rotifers.</title>
        <authorList>
            <person name="Franch-Gras L."/>
            <person name="Hahn C."/>
            <person name="Garcia-Roger E.M."/>
            <person name="Carmona M.J."/>
            <person name="Serra M."/>
            <person name="Gomez A."/>
        </authorList>
    </citation>
    <scope>NUCLEOTIDE SEQUENCE [LARGE SCALE GENOMIC DNA]</scope>
    <source>
        <strain evidence="1">HYR1</strain>
    </source>
</reference>
<comment type="caution">
    <text evidence="1">The sequence shown here is derived from an EMBL/GenBank/DDBJ whole genome shotgun (WGS) entry which is preliminary data.</text>
</comment>
<dbReference type="AlphaFoldDB" id="A0A3M7Q954"/>
<organism evidence="1 2">
    <name type="scientific">Brachionus plicatilis</name>
    <name type="common">Marine rotifer</name>
    <name type="synonym">Brachionus muelleri</name>
    <dbReference type="NCBI Taxonomy" id="10195"/>
    <lineage>
        <taxon>Eukaryota</taxon>
        <taxon>Metazoa</taxon>
        <taxon>Spiralia</taxon>
        <taxon>Gnathifera</taxon>
        <taxon>Rotifera</taxon>
        <taxon>Eurotatoria</taxon>
        <taxon>Monogononta</taxon>
        <taxon>Pseudotrocha</taxon>
        <taxon>Ploima</taxon>
        <taxon>Brachionidae</taxon>
        <taxon>Brachionus</taxon>
    </lineage>
</organism>
<sequence length="84" mass="9646">MITLSNLGIYNNKKYYKHNLLELSNIRKIGNLKISAEYVKSKNFDLIILSIIKLPINIFFRAVSSFGFNSKLTSQLYTQSELNG</sequence>
<dbReference type="Proteomes" id="UP000276133">
    <property type="component" value="Unassembled WGS sequence"/>
</dbReference>
<evidence type="ECO:0000313" key="2">
    <source>
        <dbReference type="Proteomes" id="UP000276133"/>
    </source>
</evidence>